<sequence>MMRGEITAPMVGFLLWVFLSTIANSAASMRVCNSDLDCDTGFFCSKERIPYFCTPCFDCRQILKRANPSSCTASSQDCGPCLPGFVSRSDGVHCVEEGEAAITAKVSGEGENIGSSQSTVTIVLAVLAILTALGLCSAGFLILVQRRLKRKRRTVANNEGTPGHLTSALDSDIFSDEEVPDGPATSSLYPRLPTLMSPSSNYPSTETISTPTIPRYILDSEPRSGRITDSWSEGRDQGLSRDSVQQRAPSSGTHGYVYSQLSLYENIAQGLYEPFPTNHFQSGRLSPAFQNEVLPEDHQEEPAHWDVEDILQPVEGNEFLNQPVNQDRRQIPWEELLGVGEPERLNLDDEESLEMEVDFISQSHGNTERVLSVDELTRILEGRYETTDSDFEDSNWAMETSADLSAEYNNEI</sequence>
<evidence type="ECO:0000256" key="2">
    <source>
        <dbReference type="SAM" id="Phobius"/>
    </source>
</evidence>
<comment type="caution">
    <text evidence="4">The sequence shown here is derived from an EMBL/GenBank/DDBJ whole genome shotgun (WGS) entry which is preliminary data.</text>
</comment>
<reference evidence="4" key="1">
    <citation type="submission" date="2021-06" db="EMBL/GenBank/DDBJ databases">
        <authorList>
            <person name="Hodson N. C."/>
            <person name="Mongue J. A."/>
            <person name="Jaron S. K."/>
        </authorList>
    </citation>
    <scope>NUCLEOTIDE SEQUENCE</scope>
</reference>
<keyword evidence="2" id="KW-0472">Membrane</keyword>
<evidence type="ECO:0008006" key="6">
    <source>
        <dbReference type="Google" id="ProtNLM"/>
    </source>
</evidence>
<feature type="region of interest" description="Disordered" evidence="1">
    <location>
        <begin position="216"/>
        <end position="252"/>
    </location>
</feature>
<keyword evidence="2" id="KW-0812">Transmembrane</keyword>
<feature type="signal peptide" evidence="3">
    <location>
        <begin position="1"/>
        <end position="28"/>
    </location>
</feature>
<dbReference type="Proteomes" id="UP000708208">
    <property type="component" value="Unassembled WGS sequence"/>
</dbReference>
<gene>
    <name evidence="4" type="ORF">AFUS01_LOCUS28072</name>
</gene>
<organism evidence="4 5">
    <name type="scientific">Allacma fusca</name>
    <dbReference type="NCBI Taxonomy" id="39272"/>
    <lineage>
        <taxon>Eukaryota</taxon>
        <taxon>Metazoa</taxon>
        <taxon>Ecdysozoa</taxon>
        <taxon>Arthropoda</taxon>
        <taxon>Hexapoda</taxon>
        <taxon>Collembola</taxon>
        <taxon>Symphypleona</taxon>
        <taxon>Sminthuridae</taxon>
        <taxon>Allacma</taxon>
    </lineage>
</organism>
<accession>A0A8J2KJD4</accession>
<proteinExistence type="predicted"/>
<feature type="transmembrane region" description="Helical" evidence="2">
    <location>
        <begin position="122"/>
        <end position="144"/>
    </location>
</feature>
<name>A0A8J2KJD4_9HEXA</name>
<evidence type="ECO:0000256" key="1">
    <source>
        <dbReference type="SAM" id="MobiDB-lite"/>
    </source>
</evidence>
<evidence type="ECO:0000313" key="5">
    <source>
        <dbReference type="Proteomes" id="UP000708208"/>
    </source>
</evidence>
<feature type="compositionally biased region" description="Polar residues" evidence="1">
    <location>
        <begin position="240"/>
        <end position="252"/>
    </location>
</feature>
<dbReference type="AlphaFoldDB" id="A0A8J2KJD4"/>
<protein>
    <recommendedName>
        <fullName evidence="6">TNFR-Cys domain-containing protein</fullName>
    </recommendedName>
</protein>
<evidence type="ECO:0000256" key="3">
    <source>
        <dbReference type="SAM" id="SignalP"/>
    </source>
</evidence>
<feature type="chain" id="PRO_5035243081" description="TNFR-Cys domain-containing protein" evidence="3">
    <location>
        <begin position="29"/>
        <end position="412"/>
    </location>
</feature>
<keyword evidence="2" id="KW-1133">Transmembrane helix</keyword>
<keyword evidence="3" id="KW-0732">Signal</keyword>
<keyword evidence="5" id="KW-1185">Reference proteome</keyword>
<dbReference type="EMBL" id="CAJVCH010396140">
    <property type="protein sequence ID" value="CAG7817507.1"/>
    <property type="molecule type" value="Genomic_DNA"/>
</dbReference>
<evidence type="ECO:0000313" key="4">
    <source>
        <dbReference type="EMBL" id="CAG7817507.1"/>
    </source>
</evidence>
<feature type="compositionally biased region" description="Basic and acidic residues" evidence="1">
    <location>
        <begin position="218"/>
        <end position="239"/>
    </location>
</feature>